<organism evidence="1 2">
    <name type="scientific">Ditylenchus dipsaci</name>
    <dbReference type="NCBI Taxonomy" id="166011"/>
    <lineage>
        <taxon>Eukaryota</taxon>
        <taxon>Metazoa</taxon>
        <taxon>Ecdysozoa</taxon>
        <taxon>Nematoda</taxon>
        <taxon>Chromadorea</taxon>
        <taxon>Rhabditida</taxon>
        <taxon>Tylenchina</taxon>
        <taxon>Tylenchomorpha</taxon>
        <taxon>Sphaerularioidea</taxon>
        <taxon>Anguinidae</taxon>
        <taxon>Anguininae</taxon>
        <taxon>Ditylenchus</taxon>
    </lineage>
</organism>
<dbReference type="WBParaSite" id="jg23724">
    <property type="protein sequence ID" value="jg23724"/>
    <property type="gene ID" value="jg23724"/>
</dbReference>
<evidence type="ECO:0000313" key="2">
    <source>
        <dbReference type="WBParaSite" id="jg23724"/>
    </source>
</evidence>
<dbReference type="Proteomes" id="UP000887574">
    <property type="component" value="Unplaced"/>
</dbReference>
<keyword evidence="1" id="KW-1185">Reference proteome</keyword>
<sequence>MTLCAVKCRKCPEYLLTYGKKAKHKKPDDVYKKQMEEYKIKVVVMKRVRRVEAKAKDLVVRFLRKPRKRLLFKEKDGSRICSLLPTDEMKTHRYDEARSLYEGARRGFHVSTNGSMLGYRINREDGT</sequence>
<evidence type="ECO:0000313" key="1">
    <source>
        <dbReference type="Proteomes" id="UP000887574"/>
    </source>
</evidence>
<accession>A0A915DVU4</accession>
<dbReference type="AlphaFoldDB" id="A0A915DVU4"/>
<reference evidence="2" key="1">
    <citation type="submission" date="2022-11" db="UniProtKB">
        <authorList>
            <consortium name="WormBaseParasite"/>
        </authorList>
    </citation>
    <scope>IDENTIFICATION</scope>
</reference>
<proteinExistence type="predicted"/>
<name>A0A915DVU4_9BILA</name>
<protein>
    <submittedName>
        <fullName evidence="2">Uncharacterized protein</fullName>
    </submittedName>
</protein>